<dbReference type="GO" id="GO:0043565">
    <property type="term" value="F:sequence-specific DNA binding"/>
    <property type="evidence" value="ECO:0007669"/>
    <property type="project" value="InterPro"/>
</dbReference>
<evidence type="ECO:0000256" key="3">
    <source>
        <dbReference type="ARBA" id="ARBA00023163"/>
    </source>
</evidence>
<comment type="caution">
    <text evidence="6">The sequence shown here is derived from an EMBL/GenBank/DDBJ whole genome shotgun (WGS) entry which is preliminary data.</text>
</comment>
<proteinExistence type="predicted"/>
<accession>A0AAJ4W4X1</accession>
<evidence type="ECO:0000256" key="4">
    <source>
        <dbReference type="SAM" id="Coils"/>
    </source>
</evidence>
<evidence type="ECO:0000259" key="5">
    <source>
        <dbReference type="PROSITE" id="PS01124"/>
    </source>
</evidence>
<dbReference type="Pfam" id="PF12833">
    <property type="entry name" value="HTH_18"/>
    <property type="match status" value="1"/>
</dbReference>
<dbReference type="InterPro" id="IPR009057">
    <property type="entry name" value="Homeodomain-like_sf"/>
</dbReference>
<evidence type="ECO:0000256" key="2">
    <source>
        <dbReference type="ARBA" id="ARBA00023125"/>
    </source>
</evidence>
<dbReference type="InterPro" id="IPR020449">
    <property type="entry name" value="Tscrpt_reg_AraC-type_HTH"/>
</dbReference>
<sequence>MSFELIYHTKYVNTNTKIKTLSTSTILGEDTWDITLFKHIEKGRNDLLSPHKHDFYFIFFVEKGGGYHDIDFERVDVVDYQVFFLRPQQVHYWLLENHTIGFQLMFSPTILQSLNTTYSPLAYFQLGAPNQMLLTKESFEKYKADLEELEERLAKDKVIDREIALLSFHLLLKYIHKDYLDYHEGVNPHSIDKNILQFEELLEVHFKEQSSVAFYAEQLKITPNYLNILCKKVLGTNAGSLIQNRLLLEAKRLLTTTNISIKEIAFSLSFNDTSYFNNFFKKQLGVTPGEFRASYKNSNNL</sequence>
<keyword evidence="7" id="KW-1185">Reference proteome</keyword>
<reference evidence="6 7" key="1">
    <citation type="submission" date="2016-10" db="EMBL/GenBank/DDBJ databases">
        <authorList>
            <person name="Varghese N."/>
            <person name="Submissions S."/>
        </authorList>
    </citation>
    <scope>NUCLEOTIDE SEQUENCE [LARGE SCALE GENOMIC DNA]</scope>
    <source>
        <strain evidence="7">DSM 19823 / KCTC 23066 / CCTCC M 208030 / D25</strain>
    </source>
</reference>
<name>A0AAJ4W4X1_MYRPR</name>
<dbReference type="SMART" id="SM00342">
    <property type="entry name" value="HTH_ARAC"/>
    <property type="match status" value="1"/>
</dbReference>
<dbReference type="EMBL" id="FOFY01000009">
    <property type="protein sequence ID" value="SER07438.1"/>
    <property type="molecule type" value="Genomic_DNA"/>
</dbReference>
<dbReference type="Pfam" id="PF02311">
    <property type="entry name" value="AraC_binding"/>
    <property type="match status" value="1"/>
</dbReference>
<evidence type="ECO:0000313" key="7">
    <source>
        <dbReference type="Proteomes" id="UP000183496"/>
    </source>
</evidence>
<dbReference type="InterPro" id="IPR003313">
    <property type="entry name" value="AraC-bd"/>
</dbReference>
<keyword evidence="2 6" id="KW-0238">DNA-binding</keyword>
<gene>
    <name evidence="6" type="ORF">SAMN04488089_10932</name>
</gene>
<dbReference type="PRINTS" id="PR00032">
    <property type="entry name" value="HTHARAC"/>
</dbReference>
<dbReference type="AlphaFoldDB" id="A0AAJ4W4X1"/>
<keyword evidence="1" id="KW-0805">Transcription regulation</keyword>
<dbReference type="GO" id="GO:0003700">
    <property type="term" value="F:DNA-binding transcription factor activity"/>
    <property type="evidence" value="ECO:0007669"/>
    <property type="project" value="InterPro"/>
</dbReference>
<dbReference type="SUPFAM" id="SSF46689">
    <property type="entry name" value="Homeodomain-like"/>
    <property type="match status" value="1"/>
</dbReference>
<dbReference type="InterPro" id="IPR018060">
    <property type="entry name" value="HTH_AraC"/>
</dbReference>
<evidence type="ECO:0000313" key="6">
    <source>
        <dbReference type="EMBL" id="SER07438.1"/>
    </source>
</evidence>
<protein>
    <submittedName>
        <fullName evidence="6">AraC-type DNA-binding protein</fullName>
    </submittedName>
</protein>
<dbReference type="PROSITE" id="PS01124">
    <property type="entry name" value="HTH_ARAC_FAMILY_2"/>
    <property type="match status" value="1"/>
</dbReference>
<dbReference type="SUPFAM" id="SSF51215">
    <property type="entry name" value="Regulatory protein AraC"/>
    <property type="match status" value="1"/>
</dbReference>
<dbReference type="InterPro" id="IPR037923">
    <property type="entry name" value="HTH-like"/>
</dbReference>
<dbReference type="Proteomes" id="UP000183496">
    <property type="component" value="Unassembled WGS sequence"/>
</dbReference>
<keyword evidence="3" id="KW-0804">Transcription</keyword>
<evidence type="ECO:0000256" key="1">
    <source>
        <dbReference type="ARBA" id="ARBA00023015"/>
    </source>
</evidence>
<dbReference type="PANTHER" id="PTHR43280">
    <property type="entry name" value="ARAC-FAMILY TRANSCRIPTIONAL REGULATOR"/>
    <property type="match status" value="1"/>
</dbReference>
<feature type="coiled-coil region" evidence="4">
    <location>
        <begin position="132"/>
        <end position="159"/>
    </location>
</feature>
<organism evidence="6 7">
    <name type="scientific">Myroides profundi</name>
    <dbReference type="NCBI Taxonomy" id="480520"/>
    <lineage>
        <taxon>Bacteria</taxon>
        <taxon>Pseudomonadati</taxon>
        <taxon>Bacteroidota</taxon>
        <taxon>Flavobacteriia</taxon>
        <taxon>Flavobacteriales</taxon>
        <taxon>Flavobacteriaceae</taxon>
        <taxon>Myroides</taxon>
    </lineage>
</organism>
<feature type="domain" description="HTH araC/xylS-type" evidence="5">
    <location>
        <begin position="196"/>
        <end position="294"/>
    </location>
</feature>
<dbReference type="PANTHER" id="PTHR43280:SF32">
    <property type="entry name" value="TRANSCRIPTIONAL REGULATORY PROTEIN"/>
    <property type="match status" value="1"/>
</dbReference>
<dbReference type="Gene3D" id="1.10.10.60">
    <property type="entry name" value="Homeodomain-like"/>
    <property type="match status" value="1"/>
</dbReference>
<keyword evidence="4" id="KW-0175">Coiled coil</keyword>